<evidence type="ECO:0000259" key="3">
    <source>
        <dbReference type="SMART" id="SM00829"/>
    </source>
</evidence>
<dbReference type="SMART" id="SM00829">
    <property type="entry name" value="PKS_ER"/>
    <property type="match status" value="1"/>
</dbReference>
<reference evidence="4 5" key="1">
    <citation type="journal article" date="2016" name="Sci. Rep.">
        <title>Penicillium arizonense, a new, genome sequenced fungal species, reveals a high chemical diversity in secreted metabolites.</title>
        <authorList>
            <person name="Grijseels S."/>
            <person name="Nielsen J.C."/>
            <person name="Randelovic M."/>
            <person name="Nielsen J."/>
            <person name="Nielsen K.F."/>
            <person name="Workman M."/>
            <person name="Frisvad J.C."/>
        </authorList>
    </citation>
    <scope>NUCLEOTIDE SEQUENCE [LARGE SCALE GENOMIC DNA]</scope>
    <source>
        <strain evidence="4 5">CBS 141311</strain>
    </source>
</reference>
<comment type="similarity">
    <text evidence="1">Belongs to the zinc-containing alcohol dehydrogenase family.</text>
</comment>
<dbReference type="InterPro" id="IPR036291">
    <property type="entry name" value="NAD(P)-bd_dom_sf"/>
</dbReference>
<dbReference type="InterPro" id="IPR013154">
    <property type="entry name" value="ADH-like_N"/>
</dbReference>
<keyword evidence="2" id="KW-0560">Oxidoreductase</keyword>
<dbReference type="Gene3D" id="3.40.50.720">
    <property type="entry name" value="NAD(P)-binding Rossmann-like Domain"/>
    <property type="match status" value="1"/>
</dbReference>
<dbReference type="OrthoDB" id="3509362at2759"/>
<dbReference type="InterPro" id="IPR011032">
    <property type="entry name" value="GroES-like_sf"/>
</dbReference>
<name>A0A1F5LC02_PENAI</name>
<dbReference type="PANTHER" id="PTHR45348">
    <property type="entry name" value="HYPOTHETICAL OXIDOREDUCTASE (EUROFUNG)"/>
    <property type="match status" value="1"/>
</dbReference>
<dbReference type="InterPro" id="IPR047122">
    <property type="entry name" value="Trans-enoyl_RdTase-like"/>
</dbReference>
<dbReference type="CDD" id="cd08249">
    <property type="entry name" value="enoyl_reductase_like"/>
    <property type="match status" value="1"/>
</dbReference>
<dbReference type="Pfam" id="PF00107">
    <property type="entry name" value="ADH_zinc_N"/>
    <property type="match status" value="1"/>
</dbReference>
<dbReference type="PANTHER" id="PTHR45348:SF2">
    <property type="entry name" value="ZINC-TYPE ALCOHOL DEHYDROGENASE-LIKE PROTEIN C2E1P3.01"/>
    <property type="match status" value="1"/>
</dbReference>
<gene>
    <name evidence="4" type="ORF">PENARI_c015G02889</name>
</gene>
<dbReference type="GO" id="GO:0016651">
    <property type="term" value="F:oxidoreductase activity, acting on NAD(P)H"/>
    <property type="evidence" value="ECO:0007669"/>
    <property type="project" value="InterPro"/>
</dbReference>
<evidence type="ECO:0000313" key="5">
    <source>
        <dbReference type="Proteomes" id="UP000177622"/>
    </source>
</evidence>
<feature type="domain" description="Enoyl reductase (ER)" evidence="3">
    <location>
        <begin position="6"/>
        <end position="337"/>
    </location>
</feature>
<dbReference type="Pfam" id="PF08240">
    <property type="entry name" value="ADH_N"/>
    <property type="match status" value="1"/>
</dbReference>
<dbReference type="SUPFAM" id="SSF50129">
    <property type="entry name" value="GroES-like"/>
    <property type="match status" value="1"/>
</dbReference>
<dbReference type="Gene3D" id="3.90.180.10">
    <property type="entry name" value="Medium-chain alcohol dehydrogenases, catalytic domain"/>
    <property type="match status" value="1"/>
</dbReference>
<dbReference type="EMBL" id="LXJU01000015">
    <property type="protein sequence ID" value="OGE50763.1"/>
    <property type="molecule type" value="Genomic_DNA"/>
</dbReference>
<protein>
    <recommendedName>
        <fullName evidence="3">Enoyl reductase (ER) domain-containing protein</fullName>
    </recommendedName>
</protein>
<evidence type="ECO:0000313" key="4">
    <source>
        <dbReference type="EMBL" id="OGE50763.1"/>
    </source>
</evidence>
<dbReference type="AlphaFoldDB" id="A0A1F5LC02"/>
<evidence type="ECO:0000256" key="1">
    <source>
        <dbReference type="ARBA" id="ARBA00008072"/>
    </source>
</evidence>
<comment type="caution">
    <text evidence="4">The sequence shown here is derived from an EMBL/GenBank/DDBJ whole genome shotgun (WGS) entry which is preliminary data.</text>
</comment>
<organism evidence="4 5">
    <name type="scientific">Penicillium arizonense</name>
    <dbReference type="NCBI Taxonomy" id="1835702"/>
    <lineage>
        <taxon>Eukaryota</taxon>
        <taxon>Fungi</taxon>
        <taxon>Dikarya</taxon>
        <taxon>Ascomycota</taxon>
        <taxon>Pezizomycotina</taxon>
        <taxon>Eurotiomycetes</taxon>
        <taxon>Eurotiomycetidae</taxon>
        <taxon>Eurotiales</taxon>
        <taxon>Aspergillaceae</taxon>
        <taxon>Penicillium</taxon>
    </lineage>
</organism>
<dbReference type="SUPFAM" id="SSF51735">
    <property type="entry name" value="NAD(P)-binding Rossmann-fold domains"/>
    <property type="match status" value="1"/>
</dbReference>
<dbReference type="InterPro" id="IPR020843">
    <property type="entry name" value="ER"/>
</dbReference>
<keyword evidence="5" id="KW-1185">Reference proteome</keyword>
<dbReference type="InterPro" id="IPR013149">
    <property type="entry name" value="ADH-like_C"/>
</dbReference>
<dbReference type="GeneID" id="34578458"/>
<accession>A0A1F5LC02</accession>
<dbReference type="RefSeq" id="XP_022486209.1">
    <property type="nucleotide sequence ID" value="XM_022633724.1"/>
</dbReference>
<dbReference type="STRING" id="1835702.A0A1F5LC02"/>
<sequence>MSHLAAVVSAPKAPLEVQEIETPQPGPDELLIKNEIIALMPIDAKIARFAMLPIEYPAVLGSSFAGTVIGVGAEVTGFDVGDKVVAVKTAGTTGNKYSAFQRYAVCRALTATKLPSDAALDTAVRLVGNLATVSALFNANLNLARPGPGISAQLQGKRILIYGGTSSLGSLSVQYLTQAGYDVITTTSPRHEAFVSHLGASRVIDHTQPFETTVKELVAAGAYDIVVDTISNSETIKITGEVLAAQGGGKLYALQPAFGPEILPAGVTRNFESWSLLLGKEEHAKLLEWTFGTYFPQALAQESLIPVPARKIPGGLAGLDHALDVLIRGVSSEKLIVDPWE</sequence>
<evidence type="ECO:0000256" key="2">
    <source>
        <dbReference type="ARBA" id="ARBA00023002"/>
    </source>
</evidence>
<proteinExistence type="inferred from homology"/>
<dbReference type="Proteomes" id="UP000177622">
    <property type="component" value="Unassembled WGS sequence"/>
</dbReference>